<dbReference type="PRINTS" id="PR00368">
    <property type="entry name" value="FADPNR"/>
</dbReference>
<keyword evidence="1 5" id="KW-0285">Flavoprotein</keyword>
<comment type="catalytic activity">
    <reaction evidence="5">
        <text>2 reduced [2Fe-2S]-[ferredoxin] + NADP(+) + H(+) = 2 oxidized [2Fe-2S]-[ferredoxin] + NADPH</text>
        <dbReference type="Rhea" id="RHEA:20125"/>
        <dbReference type="Rhea" id="RHEA-COMP:10000"/>
        <dbReference type="Rhea" id="RHEA-COMP:10001"/>
        <dbReference type="ChEBI" id="CHEBI:15378"/>
        <dbReference type="ChEBI" id="CHEBI:33737"/>
        <dbReference type="ChEBI" id="CHEBI:33738"/>
        <dbReference type="ChEBI" id="CHEBI:57783"/>
        <dbReference type="ChEBI" id="CHEBI:58349"/>
        <dbReference type="EC" id="1.18.1.2"/>
    </reaction>
</comment>
<evidence type="ECO:0000256" key="2">
    <source>
        <dbReference type="ARBA" id="ARBA00022827"/>
    </source>
</evidence>
<dbReference type="Pfam" id="PF07992">
    <property type="entry name" value="Pyr_redox_2"/>
    <property type="match status" value="1"/>
</dbReference>
<evidence type="ECO:0000256" key="5">
    <source>
        <dbReference type="HAMAP-Rule" id="MF_01685"/>
    </source>
</evidence>
<dbReference type="InterPro" id="IPR023753">
    <property type="entry name" value="FAD/NAD-binding_dom"/>
</dbReference>
<keyword evidence="2 5" id="KW-0274">FAD</keyword>
<dbReference type="EC" id="1.18.1.2" evidence="5"/>
<evidence type="ECO:0000313" key="7">
    <source>
        <dbReference type="EMBL" id="QEH61494.1"/>
    </source>
</evidence>
<feature type="binding site" evidence="5">
    <location>
        <position position="289"/>
    </location>
    <ligand>
        <name>FAD</name>
        <dbReference type="ChEBI" id="CHEBI:57692"/>
    </ligand>
</feature>
<dbReference type="RefSeq" id="WP_166507887.1">
    <property type="nucleotide sequence ID" value="NZ_CP043026.1"/>
</dbReference>
<dbReference type="InterPro" id="IPR036188">
    <property type="entry name" value="FAD/NAD-bd_sf"/>
</dbReference>
<feature type="domain" description="FAD/NAD(P)-binding" evidence="6">
    <location>
        <begin position="3"/>
        <end position="294"/>
    </location>
</feature>
<feature type="binding site" evidence="5">
    <location>
        <position position="32"/>
    </location>
    <ligand>
        <name>FAD</name>
        <dbReference type="ChEBI" id="CHEBI:57692"/>
    </ligand>
</feature>
<keyword evidence="4 5" id="KW-0560">Oxidoreductase</keyword>
<dbReference type="PRINTS" id="PR00469">
    <property type="entry name" value="PNDRDTASEII"/>
</dbReference>
<dbReference type="KEGG" id="schi:SCHIN_v1c02970"/>
<comment type="cofactor">
    <cofactor evidence="5">
        <name>FAD</name>
        <dbReference type="ChEBI" id="CHEBI:57692"/>
    </cofactor>
    <text evidence="5">Binds 1 FAD per subunit.</text>
</comment>
<sequence>MTKDILIIGSGPAGLYAWKMASDLNLTGTVVEANTTYGGQVLNIYPEKTVLNLPAIVSLKGTEVIEQMYKAIKIDEEKINFKAETRVVDLQKIEPEERKEDFENWFKVTFSDGSVQNYKRILITDGVGVNSPIKLTPKDYDNIIYTIKDLNTFIDKDVLIFGGGDSALDWALELAKRSKSVKIIHRRDEFRAKPGSLEAAKELGIELLTPYGFDSISSEQDNIAKSLKLINMTTKEEVIVDFDLALVQFGVTIKKEKFDNLELEFNKMNKIIINEEMSTSVKGIYAAGDCCWYETKLRNLVSCFFEAMHSVINIEKTVNNRKVPNNGW</sequence>
<comment type="subunit">
    <text evidence="5">Homodimer.</text>
</comment>
<dbReference type="GO" id="GO:0050661">
    <property type="term" value="F:NADP binding"/>
    <property type="evidence" value="ECO:0007669"/>
    <property type="project" value="UniProtKB-UniRule"/>
</dbReference>
<keyword evidence="3 5" id="KW-0521">NADP</keyword>
<organism evidence="7 8">
    <name type="scientific">Spiroplasma chinense</name>
    <dbReference type="NCBI Taxonomy" id="216932"/>
    <lineage>
        <taxon>Bacteria</taxon>
        <taxon>Bacillati</taxon>
        <taxon>Mycoplasmatota</taxon>
        <taxon>Mollicutes</taxon>
        <taxon>Entomoplasmatales</taxon>
        <taxon>Spiroplasmataceae</taxon>
        <taxon>Spiroplasma</taxon>
    </lineage>
</organism>
<accession>A0A5B9Y340</accession>
<evidence type="ECO:0000256" key="1">
    <source>
        <dbReference type="ARBA" id="ARBA00022630"/>
    </source>
</evidence>
<proteinExistence type="inferred from homology"/>
<keyword evidence="8" id="KW-1185">Reference proteome</keyword>
<dbReference type="SUPFAM" id="SSF51905">
    <property type="entry name" value="FAD/NAD(P)-binding domain"/>
    <property type="match status" value="1"/>
</dbReference>
<dbReference type="Proteomes" id="UP000323144">
    <property type="component" value="Chromosome"/>
</dbReference>
<dbReference type="AlphaFoldDB" id="A0A5B9Y340"/>
<dbReference type="Gene3D" id="3.50.50.60">
    <property type="entry name" value="FAD/NAD(P)-binding domain"/>
    <property type="match status" value="2"/>
</dbReference>
<evidence type="ECO:0000313" key="8">
    <source>
        <dbReference type="Proteomes" id="UP000323144"/>
    </source>
</evidence>
<feature type="binding site" evidence="5">
    <location>
        <position position="45"/>
    </location>
    <ligand>
        <name>FAD</name>
        <dbReference type="ChEBI" id="CHEBI:57692"/>
    </ligand>
</feature>
<evidence type="ECO:0000256" key="4">
    <source>
        <dbReference type="ARBA" id="ARBA00023002"/>
    </source>
</evidence>
<dbReference type="HAMAP" id="MF_01685">
    <property type="entry name" value="FENR2"/>
    <property type="match status" value="1"/>
</dbReference>
<reference evidence="7 8" key="1">
    <citation type="submission" date="2019-08" db="EMBL/GenBank/DDBJ databases">
        <title>Complete genome sequence of Spiroplasma chinense CCH (DSM 19755).</title>
        <authorList>
            <person name="Shen H.-Y."/>
            <person name="Lin Y.-C."/>
            <person name="Chou L."/>
            <person name="Kuo C.-H."/>
        </authorList>
    </citation>
    <scope>NUCLEOTIDE SEQUENCE [LARGE SCALE GENOMIC DNA]</scope>
    <source>
        <strain evidence="7 8">CCH</strain>
    </source>
</reference>
<evidence type="ECO:0000256" key="3">
    <source>
        <dbReference type="ARBA" id="ARBA00022857"/>
    </source>
</evidence>
<comment type="caution">
    <text evidence="5">Lacks conserved residue(s) required for the propagation of feature annotation.</text>
</comment>
<evidence type="ECO:0000259" key="6">
    <source>
        <dbReference type="Pfam" id="PF07992"/>
    </source>
</evidence>
<dbReference type="InterPro" id="IPR022890">
    <property type="entry name" value="Fd--NADP_Rdtase_type_2"/>
</dbReference>
<feature type="binding site" evidence="5">
    <location>
        <position position="87"/>
    </location>
    <ligand>
        <name>FAD</name>
        <dbReference type="ChEBI" id="CHEBI:57692"/>
    </ligand>
</feature>
<dbReference type="GO" id="GO:0004324">
    <property type="term" value="F:ferredoxin-NADP+ reductase activity"/>
    <property type="evidence" value="ECO:0007669"/>
    <property type="project" value="UniProtKB-UniRule"/>
</dbReference>
<dbReference type="PANTHER" id="PTHR48105">
    <property type="entry name" value="THIOREDOXIN REDUCTASE 1-RELATED-RELATED"/>
    <property type="match status" value="1"/>
</dbReference>
<dbReference type="GO" id="GO:0050660">
    <property type="term" value="F:flavin adenine dinucleotide binding"/>
    <property type="evidence" value="ECO:0007669"/>
    <property type="project" value="UniProtKB-UniRule"/>
</dbReference>
<feature type="binding site" evidence="5">
    <location>
        <position position="40"/>
    </location>
    <ligand>
        <name>FAD</name>
        <dbReference type="ChEBI" id="CHEBI:57692"/>
    </ligand>
</feature>
<gene>
    <name evidence="7" type="primary">fnr</name>
    <name evidence="7" type="ORF">SCHIN_v1c02970</name>
</gene>
<comment type="similarity">
    <text evidence="5">Belongs to the ferredoxin--NADP reductase type 2 family.</text>
</comment>
<protein>
    <recommendedName>
        <fullName evidence="5">Ferredoxin--NADP reductase</fullName>
        <shortName evidence="5">FNR</shortName>
        <shortName evidence="5">Fd-NADP(+) reductase</shortName>
        <ecNumber evidence="5">1.18.1.2</ecNumber>
    </recommendedName>
</protein>
<dbReference type="EMBL" id="CP043026">
    <property type="protein sequence ID" value="QEH61494.1"/>
    <property type="molecule type" value="Genomic_DNA"/>
</dbReference>
<dbReference type="InterPro" id="IPR050097">
    <property type="entry name" value="Ferredoxin-NADP_redctase_2"/>
</dbReference>
<name>A0A5B9Y340_9MOLU</name>